<evidence type="ECO:0000313" key="1">
    <source>
        <dbReference type="EMBL" id="SFT19638.1"/>
    </source>
</evidence>
<sequence length="156" mass="17755">MARLKKAEKVFIVRSLAQFMTPTEVVVAIKENFKIDVTPQQVEAYDPTKTAGADLSQEFVDLFHEARKKYIDQPIYNIEAANDIVQLRVLSALFIKKQGNTRDAIKLSDQIQKIVKGFYEKKIEITGKDGGPLETVQTTVSKESYLQAREQVLDEY</sequence>
<name>A0A1I6W0W5_9GAMM</name>
<gene>
    <name evidence="1" type="ORF">SAMN05444586_103731</name>
</gene>
<keyword evidence="2" id="KW-1185">Reference proteome</keyword>
<dbReference type="AlphaFoldDB" id="A0A1I6W0W5"/>
<protein>
    <submittedName>
        <fullName evidence="1">Uncharacterized conserved protein</fullName>
    </submittedName>
</protein>
<dbReference type="Pfam" id="PF10045">
    <property type="entry name" value="DUF2280"/>
    <property type="match status" value="1"/>
</dbReference>
<evidence type="ECO:0000313" key="2">
    <source>
        <dbReference type="Proteomes" id="UP000182827"/>
    </source>
</evidence>
<organism evidence="1 2">
    <name type="scientific">Acinetobacter bohemicus</name>
    <dbReference type="NCBI Taxonomy" id="1435036"/>
    <lineage>
        <taxon>Bacteria</taxon>
        <taxon>Pseudomonadati</taxon>
        <taxon>Pseudomonadota</taxon>
        <taxon>Gammaproteobacteria</taxon>
        <taxon>Moraxellales</taxon>
        <taxon>Moraxellaceae</taxon>
        <taxon>Acinetobacter</taxon>
    </lineage>
</organism>
<accession>A0A1I6W0W5</accession>
<proteinExistence type="predicted"/>
<dbReference type="Proteomes" id="UP000182827">
    <property type="component" value="Unassembled WGS sequence"/>
</dbReference>
<reference evidence="2" key="1">
    <citation type="submission" date="2016-10" db="EMBL/GenBank/DDBJ databases">
        <authorList>
            <person name="Varghese N."/>
            <person name="Submissions S."/>
        </authorList>
    </citation>
    <scope>NUCLEOTIDE SEQUENCE [LARGE SCALE GENOMIC DNA]</scope>
    <source>
        <strain evidence="2">ANC 5076</strain>
    </source>
</reference>
<dbReference type="InterPro" id="IPR018738">
    <property type="entry name" value="DUF2280"/>
</dbReference>
<dbReference type="EMBL" id="FOZU01000037">
    <property type="protein sequence ID" value="SFT19638.1"/>
    <property type="molecule type" value="Genomic_DNA"/>
</dbReference>
<dbReference type="RefSeq" id="WP_074947582.1">
    <property type="nucleotide sequence ID" value="NZ_CAJJDZ010000007.1"/>
</dbReference>